<comment type="caution">
    <text evidence="5">The sequence shown here is derived from an EMBL/GenBank/DDBJ whole genome shotgun (WGS) entry which is preliminary data.</text>
</comment>
<dbReference type="InterPro" id="IPR001173">
    <property type="entry name" value="Glyco_trans_2-like"/>
</dbReference>
<keyword evidence="2" id="KW-0328">Glycosyltransferase</keyword>
<evidence type="ECO:0000313" key="5">
    <source>
        <dbReference type="EMBL" id="MBC5615998.1"/>
    </source>
</evidence>
<reference evidence="5 6" key="1">
    <citation type="submission" date="2020-08" db="EMBL/GenBank/DDBJ databases">
        <title>Genome public.</title>
        <authorList>
            <person name="Liu C."/>
            <person name="Sun Q."/>
        </authorList>
    </citation>
    <scope>NUCLEOTIDE SEQUENCE [LARGE SCALE GENOMIC DNA]</scope>
    <source>
        <strain evidence="5 6">New-7</strain>
    </source>
</reference>
<dbReference type="SUPFAM" id="SSF53448">
    <property type="entry name" value="Nucleotide-diphospho-sugar transferases"/>
    <property type="match status" value="1"/>
</dbReference>
<accession>A0ABR7CK06</accession>
<evidence type="ECO:0000259" key="4">
    <source>
        <dbReference type="Pfam" id="PF00535"/>
    </source>
</evidence>
<keyword evidence="6" id="KW-1185">Reference proteome</keyword>
<sequence length="301" mass="34880">MTPRIGIVTVLYNSAGVLPEFFETLGTQRYTNFILYIVDNKSPDDSLAVARKLCASARFETVVIENEENYGVAKGNNIGIKAALRDGCDRVLLSNNDIVLVPDTIECLVRAMESGKAWMAVPKIHFHGTNKIWYAGGCYTYFACSSLHYGIYQEDKGQFDKSRFVDYAPTCFMLIRKELFEEIGYMDEAYFVYYDDTDFVYRALRRGHNVLYVPESFLQHKESTSTGGKKSDFTLYYDTRNRIYFTLKHYTGIHFFLSKLYYLLIPCIKSVYRSTPHEKEIKRKAIRDGYRLYDAVRPERS</sequence>
<name>A0ABR7CK06_9BACT</name>
<protein>
    <submittedName>
        <fullName evidence="5">Glycosyltransferase family 2 protein</fullName>
    </submittedName>
</protein>
<dbReference type="PANTHER" id="PTHR43179">
    <property type="entry name" value="RHAMNOSYLTRANSFERASE WBBL"/>
    <property type="match status" value="1"/>
</dbReference>
<dbReference type="Pfam" id="PF00535">
    <property type="entry name" value="Glycos_transf_2"/>
    <property type="match status" value="1"/>
</dbReference>
<keyword evidence="3" id="KW-0808">Transferase</keyword>
<evidence type="ECO:0000256" key="1">
    <source>
        <dbReference type="ARBA" id="ARBA00006739"/>
    </source>
</evidence>
<dbReference type="CDD" id="cd04186">
    <property type="entry name" value="GT_2_like_c"/>
    <property type="match status" value="1"/>
</dbReference>
<dbReference type="EMBL" id="JACOOK010000001">
    <property type="protein sequence ID" value="MBC5615998.1"/>
    <property type="molecule type" value="Genomic_DNA"/>
</dbReference>
<evidence type="ECO:0000313" key="6">
    <source>
        <dbReference type="Proteomes" id="UP000636891"/>
    </source>
</evidence>
<dbReference type="InterPro" id="IPR029044">
    <property type="entry name" value="Nucleotide-diphossugar_trans"/>
</dbReference>
<dbReference type="PANTHER" id="PTHR43179:SF12">
    <property type="entry name" value="GALACTOFURANOSYLTRANSFERASE GLFT2"/>
    <property type="match status" value="1"/>
</dbReference>
<evidence type="ECO:0000256" key="2">
    <source>
        <dbReference type="ARBA" id="ARBA00022676"/>
    </source>
</evidence>
<feature type="domain" description="Glycosyltransferase 2-like" evidence="4">
    <location>
        <begin position="7"/>
        <end position="183"/>
    </location>
</feature>
<dbReference type="RefSeq" id="WP_055202142.1">
    <property type="nucleotide sequence ID" value="NZ_JACOOK010000001.1"/>
</dbReference>
<evidence type="ECO:0000256" key="3">
    <source>
        <dbReference type="ARBA" id="ARBA00022679"/>
    </source>
</evidence>
<comment type="similarity">
    <text evidence="1">Belongs to the glycosyltransferase 2 family.</text>
</comment>
<dbReference type="Proteomes" id="UP000636891">
    <property type="component" value="Unassembled WGS sequence"/>
</dbReference>
<dbReference type="Gene3D" id="3.90.550.10">
    <property type="entry name" value="Spore Coat Polysaccharide Biosynthesis Protein SpsA, Chain A"/>
    <property type="match status" value="1"/>
</dbReference>
<proteinExistence type="inferred from homology"/>
<organism evidence="5 6">
    <name type="scientific">Alistipes hominis</name>
    <dbReference type="NCBI Taxonomy" id="2763015"/>
    <lineage>
        <taxon>Bacteria</taxon>
        <taxon>Pseudomonadati</taxon>
        <taxon>Bacteroidota</taxon>
        <taxon>Bacteroidia</taxon>
        <taxon>Bacteroidales</taxon>
        <taxon>Rikenellaceae</taxon>
        <taxon>Alistipes</taxon>
    </lineage>
</organism>
<gene>
    <name evidence="5" type="ORF">H8S08_03060</name>
</gene>